<protein>
    <submittedName>
        <fullName evidence="2">Uncharacterized protein</fullName>
    </submittedName>
</protein>
<dbReference type="Proteomes" id="UP000075809">
    <property type="component" value="Unassembled WGS sequence"/>
</dbReference>
<feature type="non-terminal residue" evidence="2">
    <location>
        <position position="1"/>
    </location>
</feature>
<gene>
    <name evidence="2" type="ORF">ALC60_09622</name>
</gene>
<evidence type="ECO:0000256" key="1">
    <source>
        <dbReference type="SAM" id="MobiDB-lite"/>
    </source>
</evidence>
<dbReference type="AlphaFoldDB" id="A0A151WUA6"/>
<sequence length="317" mass="36751">SYKYSDLRTADANILSGFHPTCLSNGPAQAIKTDYSAPRERGERETHGYPYTEPDLHRTMNPPARACGLIFHLDVARAAVASGRFVGDKNINFLLQFQHHSIFHLLVFLQKTEKLRRDKERNFCVLPVRLPWEGNLIIFSRHEPKNRRKSGMKKQMKKNMILQRGEAVILLLFFPGTVSNPRPVSSTRRKRIDRVSPTPVVNRIRATMSIPIIDHDLRIYFDRCKLHSTKWDKSSPFVKAELNVGSSVAVSIVLEYVRIYAQMQSELRWKLAYNPKEILSIPLQRTFLCELNDTYSATSWLMFNAWRLFDNLQCLFL</sequence>
<accession>A0A151WUA6</accession>
<feature type="region of interest" description="Disordered" evidence="1">
    <location>
        <begin position="35"/>
        <end position="55"/>
    </location>
</feature>
<reference evidence="2 3" key="1">
    <citation type="submission" date="2015-09" db="EMBL/GenBank/DDBJ databases">
        <title>Trachymyrmex zeteki WGS genome.</title>
        <authorList>
            <person name="Nygaard S."/>
            <person name="Hu H."/>
            <person name="Boomsma J."/>
            <person name="Zhang G."/>
        </authorList>
    </citation>
    <scope>NUCLEOTIDE SEQUENCE [LARGE SCALE GENOMIC DNA]</scope>
    <source>
        <strain evidence="2">Tzet28-1</strain>
        <tissue evidence="2">Whole body</tissue>
    </source>
</reference>
<name>A0A151WUA6_9HYME</name>
<keyword evidence="3" id="KW-1185">Reference proteome</keyword>
<organism evidence="2 3">
    <name type="scientific">Mycetomoellerius zeteki</name>
    <dbReference type="NCBI Taxonomy" id="64791"/>
    <lineage>
        <taxon>Eukaryota</taxon>
        <taxon>Metazoa</taxon>
        <taxon>Ecdysozoa</taxon>
        <taxon>Arthropoda</taxon>
        <taxon>Hexapoda</taxon>
        <taxon>Insecta</taxon>
        <taxon>Pterygota</taxon>
        <taxon>Neoptera</taxon>
        <taxon>Endopterygota</taxon>
        <taxon>Hymenoptera</taxon>
        <taxon>Apocrita</taxon>
        <taxon>Aculeata</taxon>
        <taxon>Formicoidea</taxon>
        <taxon>Formicidae</taxon>
        <taxon>Myrmicinae</taxon>
        <taxon>Mycetomoellerius</taxon>
    </lineage>
</organism>
<proteinExistence type="predicted"/>
<evidence type="ECO:0000313" key="2">
    <source>
        <dbReference type="EMBL" id="KYQ51331.1"/>
    </source>
</evidence>
<evidence type="ECO:0000313" key="3">
    <source>
        <dbReference type="Proteomes" id="UP000075809"/>
    </source>
</evidence>
<feature type="compositionally biased region" description="Basic and acidic residues" evidence="1">
    <location>
        <begin position="37"/>
        <end position="47"/>
    </location>
</feature>
<dbReference type="EMBL" id="KQ982748">
    <property type="protein sequence ID" value="KYQ51331.1"/>
    <property type="molecule type" value="Genomic_DNA"/>
</dbReference>